<dbReference type="EMBL" id="BFXY01000127">
    <property type="protein sequence ID" value="GDH55339.1"/>
    <property type="molecule type" value="Genomic_DNA"/>
</dbReference>
<proteinExistence type="predicted"/>
<dbReference type="SUPFAM" id="SSF52266">
    <property type="entry name" value="SGNH hydrolase"/>
    <property type="match status" value="1"/>
</dbReference>
<dbReference type="RefSeq" id="WP_137541789.1">
    <property type="nucleotide sequence ID" value="NZ_BFXY01000127.1"/>
</dbReference>
<evidence type="ECO:0000259" key="1">
    <source>
        <dbReference type="Pfam" id="PF13472"/>
    </source>
</evidence>
<dbReference type="GO" id="GO:0016788">
    <property type="term" value="F:hydrolase activity, acting on ester bonds"/>
    <property type="evidence" value="ECO:0007669"/>
    <property type="project" value="UniProtKB-ARBA"/>
</dbReference>
<dbReference type="Gene3D" id="3.40.50.1110">
    <property type="entry name" value="SGNH hydrolase"/>
    <property type="match status" value="1"/>
</dbReference>
<comment type="caution">
    <text evidence="2">The sequence shown here is derived from an EMBL/GenBank/DDBJ whole genome shotgun (WGS) entry which is preliminary data.</text>
</comment>
<protein>
    <submittedName>
        <fullName evidence="2">Endo-alpha-sialidase</fullName>
    </submittedName>
</protein>
<dbReference type="InterPro" id="IPR036514">
    <property type="entry name" value="SGNH_hydro_sf"/>
</dbReference>
<dbReference type="AlphaFoldDB" id="A0A4C9H9U3"/>
<dbReference type="InterPro" id="IPR013830">
    <property type="entry name" value="SGNH_hydro"/>
</dbReference>
<sequence length="879" mass="94097">MTVSTEVNHNEYTGNGVTTTFPYTFRVFNKSDLVVQVIDLEENIAVLAPDTDYTVTGAGGYNGGNVILSKALANGYQISISRELKVTQETDLRNQGKFFAEVHEDAFDKLTMLIQQVRSLFSLALRKPSFVANYYDALNNYIRNLRDPIRQQDAATKNYVDMLAENNINKTLRVPEGFIPSLPPVSQRKNKIVAMNDNGVPIMVLPESGSAADVLIELAKSNGTNNINGTKHVLGAEARNLTDMLSDEISVRDFGGNDDYDGTNSDSCTNNLIAFQKYFEYLNSIGGGNLNIPKTNTGKYYISGDDHTHVSSDIMICADNDVSIHLNFSGGSSNTPFANLDLKALRQIKIEYVNFGYNSYVGGRVDVPLGDLLQTMNNGSGVYSIPESLSGDNFFVIALGNNTTSIPPISSSADSILFNGSGVPTAATISAMPGDEIMSMVSAPVTGGILAGVVTAGGYAFVSQDTSTGDVVIAEGTTGQPIILNGLNYALMDQLRDRFDMALLSVKVTSSRTFTVMANGLAVASHTTRSTILGVCFGAEDINNTISVSQMSRVRGNSFSGSKPLKILVCGDSITDQNNQYSWAKYLQMQLGSAGINIAEIKNLAVAGHTAAQQLSILQTVGVGYDLCLIQVGVNDVQMQTPVFSFMSTISQMVTYSKSIGAFPIVGVPTAFYSLAEANANGQRGGQNTSNNNLIGLYRSLLIRAVASAGGIVNLEPMKGHGAMTAKWLSIDPYAVSDSIVLDNIHPTPYGSMLLAQGFSRSIIGWLTRPDLTATESFESIPTQWLSPGFGTTSLPKIKGRTLSGLISLHETNINDGSLAFTLPPAIKLDQPRMLSVIGVGDNDLPVGPCSMYIGTDGKCYFFNLAAGTKKISLDGVEI</sequence>
<dbReference type="Pfam" id="PF13472">
    <property type="entry name" value="Lipase_GDSL_2"/>
    <property type="match status" value="1"/>
</dbReference>
<accession>A0A4C9H9U3</accession>
<evidence type="ECO:0000313" key="2">
    <source>
        <dbReference type="EMBL" id="GDH55339.1"/>
    </source>
</evidence>
<dbReference type="Proteomes" id="UP000303027">
    <property type="component" value="Unassembled WGS sequence"/>
</dbReference>
<evidence type="ECO:0000313" key="3">
    <source>
        <dbReference type="Proteomes" id="UP000303027"/>
    </source>
</evidence>
<organism evidence="2 3">
    <name type="scientific">Escherichia coli</name>
    <dbReference type="NCBI Taxonomy" id="562"/>
    <lineage>
        <taxon>Bacteria</taxon>
        <taxon>Pseudomonadati</taxon>
        <taxon>Pseudomonadota</taxon>
        <taxon>Gammaproteobacteria</taxon>
        <taxon>Enterobacterales</taxon>
        <taxon>Enterobacteriaceae</taxon>
        <taxon>Escherichia</taxon>
    </lineage>
</organism>
<gene>
    <name evidence="2" type="ORF">BvCmsKKP061_03962</name>
</gene>
<reference evidence="2 3" key="1">
    <citation type="submission" date="2018-04" db="EMBL/GenBank/DDBJ databases">
        <title>Large scale genomics of bovine and human commensal E. coli to reveal the emerging process of EHEC.</title>
        <authorList>
            <person name="Arimizu Y."/>
            <person name="Ogura Y."/>
        </authorList>
    </citation>
    <scope>NUCLEOTIDE SEQUENCE [LARGE SCALE GENOMIC DNA]</scope>
    <source>
        <strain evidence="2 3">KK-P061</strain>
    </source>
</reference>
<feature type="domain" description="SGNH hydrolase-type esterase" evidence="1">
    <location>
        <begin position="570"/>
        <end position="751"/>
    </location>
</feature>
<name>A0A4C9H9U3_ECOLX</name>